<dbReference type="EMBL" id="JAODAN010000003">
    <property type="protein sequence ID" value="KAK1925440.1"/>
    <property type="molecule type" value="Genomic_DNA"/>
</dbReference>
<accession>A0AAD9FSI1</accession>
<keyword evidence="2" id="KW-0472">Membrane</keyword>
<dbReference type="AlphaFoldDB" id="A0AAD9FSI1"/>
<organism evidence="3 4">
    <name type="scientific">Papiliotrema laurentii</name>
    <name type="common">Cryptococcus laurentii</name>
    <dbReference type="NCBI Taxonomy" id="5418"/>
    <lineage>
        <taxon>Eukaryota</taxon>
        <taxon>Fungi</taxon>
        <taxon>Dikarya</taxon>
        <taxon>Basidiomycota</taxon>
        <taxon>Agaricomycotina</taxon>
        <taxon>Tremellomycetes</taxon>
        <taxon>Tremellales</taxon>
        <taxon>Rhynchogastremaceae</taxon>
        <taxon>Papiliotrema</taxon>
    </lineage>
</organism>
<keyword evidence="4" id="KW-1185">Reference proteome</keyword>
<feature type="region of interest" description="Disordered" evidence="1">
    <location>
        <begin position="399"/>
        <end position="474"/>
    </location>
</feature>
<feature type="compositionally biased region" description="Polar residues" evidence="1">
    <location>
        <begin position="548"/>
        <end position="557"/>
    </location>
</feature>
<evidence type="ECO:0000313" key="4">
    <source>
        <dbReference type="Proteomes" id="UP001182556"/>
    </source>
</evidence>
<name>A0AAD9FSI1_PAPLA</name>
<reference evidence="3" key="1">
    <citation type="submission" date="2023-02" db="EMBL/GenBank/DDBJ databases">
        <title>Identification and recombinant expression of a fungal hydrolase from Papiliotrema laurentii that hydrolyzes apple cutin and clears colloidal polyester polyurethane.</title>
        <authorList>
            <consortium name="DOE Joint Genome Institute"/>
            <person name="Roman V.A."/>
            <person name="Bojanowski C."/>
            <person name="Crable B.R."/>
            <person name="Wagner D.N."/>
            <person name="Hung C.S."/>
            <person name="Nadeau L.J."/>
            <person name="Schratz L."/>
            <person name="Haridas S."/>
            <person name="Pangilinan J."/>
            <person name="Lipzen A."/>
            <person name="Na H."/>
            <person name="Yan M."/>
            <person name="Ng V."/>
            <person name="Grigoriev I.V."/>
            <person name="Spatafora J.W."/>
            <person name="Barlow D."/>
            <person name="Biffinger J."/>
            <person name="Kelley-Loughnane N."/>
            <person name="Varaljay V.A."/>
            <person name="Crookes-Goodson W.J."/>
        </authorList>
    </citation>
    <scope>NUCLEOTIDE SEQUENCE</scope>
    <source>
        <strain evidence="3">5307AH</strain>
    </source>
</reference>
<sequence length="622" mass="68808">MAEQRTSTAVSVPLPLPIRFALLPSRIPGQTLSPLLYTLINGIPLYLTLSPSHQPHFSLLPLLLSLKTALPPLHIITALHLTPKDYSIDLDGVAPFADVWVPWEIARKICRRLAVDKLFWDDMSPDQGLLSEKTRDAVSWDEATTIGHNWIPSPSLIPASRYSLATLLDTAFPSLSVIPADRCTSTPIDPDRRASIIRESETGNPSAIRSGSWNDAWDSLIRWTFLAWESFLLHPSVPPRSDKSARHDKDLPHIVRALLPSLSTLGSPETTAPSSFTPSLPDLETLLTVAPDDRFFDLITKLVTLIVDKSLSLIPLLKWKRHAVSREHLRQLQLRARVNLGIVESISMMVIVSWRMQKERGDMEQLLKGETFLPITALAHGYLPLDLAGFSSFIQGVKAESSKTHKSRTKPLAGSGRRDSIEELERRRGGSPPARRAAHLSGRAKPGVVQSARAAAPSRTTRHSVGSDPSERHQDGTFINEAFMAPRQRQAVTTGHQPPLSHRDSRDSSDTSVPDPVPRRHRRRSTSSDVSPLQRPRSMSHGTKKSIRSQSPSSVGSETRGLLPRGIIGPVDQAVSEMGGYQKERVGEKVVLLSEDRRGWWMYLSVLGCAIVAVLLGLRPDY</sequence>
<evidence type="ECO:0000256" key="1">
    <source>
        <dbReference type="SAM" id="MobiDB-lite"/>
    </source>
</evidence>
<keyword evidence="2" id="KW-1133">Transmembrane helix</keyword>
<dbReference type="Proteomes" id="UP001182556">
    <property type="component" value="Unassembled WGS sequence"/>
</dbReference>
<keyword evidence="2" id="KW-0812">Transmembrane</keyword>
<evidence type="ECO:0000313" key="3">
    <source>
        <dbReference type="EMBL" id="KAK1925440.1"/>
    </source>
</evidence>
<protein>
    <submittedName>
        <fullName evidence="3">Uncharacterized protein</fullName>
    </submittedName>
</protein>
<comment type="caution">
    <text evidence="3">The sequence shown here is derived from an EMBL/GenBank/DDBJ whole genome shotgun (WGS) entry which is preliminary data.</text>
</comment>
<proteinExistence type="predicted"/>
<feature type="region of interest" description="Disordered" evidence="1">
    <location>
        <begin position="489"/>
        <end position="565"/>
    </location>
</feature>
<feature type="transmembrane region" description="Helical" evidence="2">
    <location>
        <begin position="600"/>
        <end position="618"/>
    </location>
</feature>
<gene>
    <name evidence="3" type="ORF">DB88DRAFT_483917</name>
</gene>
<feature type="compositionally biased region" description="Basic and acidic residues" evidence="1">
    <location>
        <begin position="416"/>
        <end position="428"/>
    </location>
</feature>
<evidence type="ECO:0000256" key="2">
    <source>
        <dbReference type="SAM" id="Phobius"/>
    </source>
</evidence>